<reference evidence="2" key="1">
    <citation type="submission" date="2021-01" db="EMBL/GenBank/DDBJ databases">
        <authorList>
            <consortium name="Genoscope - CEA"/>
            <person name="William W."/>
        </authorList>
    </citation>
    <scope>NUCLEOTIDE SEQUENCE</scope>
</reference>
<evidence type="ECO:0000313" key="3">
    <source>
        <dbReference type="Proteomes" id="UP000692954"/>
    </source>
</evidence>
<evidence type="ECO:0000313" key="2">
    <source>
        <dbReference type="EMBL" id="CAD8046145.1"/>
    </source>
</evidence>
<dbReference type="OrthoDB" id="306636at2759"/>
<keyword evidence="3" id="KW-1185">Reference proteome</keyword>
<gene>
    <name evidence="2" type="ORF">PSON_ATCC_30995.1.T0010464</name>
</gene>
<protein>
    <submittedName>
        <fullName evidence="2">Uncharacterized protein</fullName>
    </submittedName>
</protein>
<dbReference type="EMBL" id="CAJJDN010000001">
    <property type="protein sequence ID" value="CAD8046145.1"/>
    <property type="molecule type" value="Genomic_DNA"/>
</dbReference>
<proteinExistence type="predicted"/>
<feature type="coiled-coil region" evidence="1">
    <location>
        <begin position="73"/>
        <end position="117"/>
    </location>
</feature>
<keyword evidence="1" id="KW-0175">Coiled coil</keyword>
<organism evidence="2 3">
    <name type="scientific">Paramecium sonneborni</name>
    <dbReference type="NCBI Taxonomy" id="65129"/>
    <lineage>
        <taxon>Eukaryota</taxon>
        <taxon>Sar</taxon>
        <taxon>Alveolata</taxon>
        <taxon>Ciliophora</taxon>
        <taxon>Intramacronucleata</taxon>
        <taxon>Oligohymenophorea</taxon>
        <taxon>Peniculida</taxon>
        <taxon>Parameciidae</taxon>
        <taxon>Paramecium</taxon>
    </lineage>
</organism>
<evidence type="ECO:0000256" key="1">
    <source>
        <dbReference type="SAM" id="Coils"/>
    </source>
</evidence>
<name>A0A8S1JVL8_9CILI</name>
<dbReference type="Proteomes" id="UP000692954">
    <property type="component" value="Unassembled WGS sequence"/>
</dbReference>
<accession>A0A8S1JVL8</accession>
<sequence>MYENQEEPELTSTYNKNQKLVDIIIKLRSDFLKNPPYCQNLLQKDRAKIELEQKILKYTEKIEDDWRNIKELGNKLNQEYQQSQDQRAKLKQLRSFISEANESLEKEIKRMEKFQNDHYHQEVNEDNILKILSLNQADEQICNLQANLSGFRDTYRYVQNRISTNRNVSLEWVCSIVKQLAEQEFNDIQLLKKCQRQLVKN</sequence>
<comment type="caution">
    <text evidence="2">The sequence shown here is derived from an EMBL/GenBank/DDBJ whole genome shotgun (WGS) entry which is preliminary data.</text>
</comment>
<dbReference type="AlphaFoldDB" id="A0A8S1JVL8"/>